<sequence length="138" mass="15213">MMPPPFSYPQAKPKSLIQNSNPIWFLVWPIVLVNHQSVEISLSRYPSLAIQALEGICMYAEHCDHITPRSAGSTTPSGAPGSAGTPQYGHTSSYGRRDVITGLLRRNGPMGRYRGGRPAPKVIHPDASTVRRRLFCEE</sequence>
<evidence type="ECO:0000313" key="3">
    <source>
        <dbReference type="Proteomes" id="UP000076154"/>
    </source>
</evidence>
<accession>A0A369K6R0</accession>
<evidence type="ECO:0000256" key="1">
    <source>
        <dbReference type="SAM" id="MobiDB-lite"/>
    </source>
</evidence>
<proteinExistence type="predicted"/>
<dbReference type="InParanoid" id="A0A369K6R0"/>
<organism evidence="2 3">
    <name type="scientific">Hypsizygus marmoreus</name>
    <name type="common">White beech mushroom</name>
    <name type="synonym">Agaricus marmoreus</name>
    <dbReference type="NCBI Taxonomy" id="39966"/>
    <lineage>
        <taxon>Eukaryota</taxon>
        <taxon>Fungi</taxon>
        <taxon>Dikarya</taxon>
        <taxon>Basidiomycota</taxon>
        <taxon>Agaricomycotina</taxon>
        <taxon>Agaricomycetes</taxon>
        <taxon>Agaricomycetidae</taxon>
        <taxon>Agaricales</taxon>
        <taxon>Tricholomatineae</taxon>
        <taxon>Lyophyllaceae</taxon>
        <taxon>Hypsizygus</taxon>
    </lineage>
</organism>
<evidence type="ECO:0000313" key="2">
    <source>
        <dbReference type="EMBL" id="RDB26576.1"/>
    </source>
</evidence>
<protein>
    <submittedName>
        <fullName evidence="2">Uncharacterized protein</fullName>
    </submittedName>
</protein>
<feature type="region of interest" description="Disordered" evidence="1">
    <location>
        <begin position="69"/>
        <end position="94"/>
    </location>
</feature>
<dbReference type="Proteomes" id="UP000076154">
    <property type="component" value="Unassembled WGS sequence"/>
</dbReference>
<dbReference type="EMBL" id="LUEZ02000029">
    <property type="protein sequence ID" value="RDB26576.1"/>
    <property type="molecule type" value="Genomic_DNA"/>
</dbReference>
<dbReference type="AlphaFoldDB" id="A0A369K6R0"/>
<keyword evidence="3" id="KW-1185">Reference proteome</keyword>
<gene>
    <name evidence="2" type="ORF">Hypma_005653</name>
</gene>
<reference evidence="2" key="1">
    <citation type="submission" date="2018-04" db="EMBL/GenBank/DDBJ databases">
        <title>Whole genome sequencing of Hypsizygus marmoreus.</title>
        <authorList>
            <person name="Choi I.-G."/>
            <person name="Min B."/>
            <person name="Kim J.-G."/>
            <person name="Kim S."/>
            <person name="Oh Y.-L."/>
            <person name="Kong W.-S."/>
            <person name="Park H."/>
            <person name="Jeong J."/>
            <person name="Song E.-S."/>
        </authorList>
    </citation>
    <scope>NUCLEOTIDE SEQUENCE [LARGE SCALE GENOMIC DNA]</scope>
    <source>
        <strain evidence="2">51987-8</strain>
    </source>
</reference>
<feature type="compositionally biased region" description="Polar residues" evidence="1">
    <location>
        <begin position="84"/>
        <end position="94"/>
    </location>
</feature>
<comment type="caution">
    <text evidence="2">The sequence shown here is derived from an EMBL/GenBank/DDBJ whole genome shotgun (WGS) entry which is preliminary data.</text>
</comment>
<name>A0A369K6R0_HYPMA</name>